<evidence type="ECO:0000313" key="2">
    <source>
        <dbReference type="EMBL" id="TQJ04687.1"/>
    </source>
</evidence>
<keyword evidence="1" id="KW-0812">Transmembrane</keyword>
<evidence type="ECO:0000313" key="3">
    <source>
        <dbReference type="Proteomes" id="UP000320876"/>
    </source>
</evidence>
<keyword evidence="3" id="KW-1185">Reference proteome</keyword>
<dbReference type="AlphaFoldDB" id="A0A542DNQ1"/>
<feature type="transmembrane region" description="Helical" evidence="1">
    <location>
        <begin position="12"/>
        <end position="33"/>
    </location>
</feature>
<dbReference type="Proteomes" id="UP000320876">
    <property type="component" value="Unassembled WGS sequence"/>
</dbReference>
<dbReference type="OrthoDB" id="3194844at2"/>
<keyword evidence="1" id="KW-0472">Membrane</keyword>
<dbReference type="Pfam" id="PF25310">
    <property type="entry name" value="VG15"/>
    <property type="match status" value="1"/>
</dbReference>
<comment type="caution">
    <text evidence="2">The sequence shown here is derived from an EMBL/GenBank/DDBJ whole genome shotgun (WGS) entry which is preliminary data.</text>
</comment>
<protein>
    <submittedName>
        <fullName evidence="2">Uncharacterized protein</fullName>
    </submittedName>
</protein>
<name>A0A542DNQ1_AMYCI</name>
<reference evidence="2 3" key="1">
    <citation type="submission" date="2019-06" db="EMBL/GenBank/DDBJ databases">
        <title>Sequencing the genomes of 1000 actinobacteria strains.</title>
        <authorList>
            <person name="Klenk H.-P."/>
        </authorList>
    </citation>
    <scope>NUCLEOTIDE SEQUENCE [LARGE SCALE GENOMIC DNA]</scope>
    <source>
        <strain evidence="2 3">DSM 45679</strain>
    </source>
</reference>
<dbReference type="InterPro" id="IPR057369">
    <property type="entry name" value="VG15"/>
</dbReference>
<accession>A0A542DNQ1</accession>
<proteinExistence type="predicted"/>
<evidence type="ECO:0000256" key="1">
    <source>
        <dbReference type="SAM" id="Phobius"/>
    </source>
</evidence>
<keyword evidence="1" id="KW-1133">Transmembrane helix</keyword>
<organism evidence="2 3">
    <name type="scientific">Amycolatopsis cihanbeyliensis</name>
    <dbReference type="NCBI Taxonomy" id="1128664"/>
    <lineage>
        <taxon>Bacteria</taxon>
        <taxon>Bacillati</taxon>
        <taxon>Actinomycetota</taxon>
        <taxon>Actinomycetes</taxon>
        <taxon>Pseudonocardiales</taxon>
        <taxon>Pseudonocardiaceae</taxon>
        <taxon>Amycolatopsis</taxon>
    </lineage>
</organism>
<dbReference type="RefSeq" id="WP_142000335.1">
    <property type="nucleotide sequence ID" value="NZ_VFML01000001.1"/>
</dbReference>
<dbReference type="EMBL" id="VFML01000001">
    <property type="protein sequence ID" value="TQJ04687.1"/>
    <property type="molecule type" value="Genomic_DNA"/>
</dbReference>
<gene>
    <name evidence="2" type="ORF">FB471_4494</name>
</gene>
<sequence>MTYEQYVTAQRAVVAALVSVLLVLLAAFQFTGLGRRGWLSLLAALYPHVEQARRQSAELARLFYDAERRRHVGTDDHPIYLAGYEPAWFEEAMRPERARLSRTDTTDGDIARAVSRAVKEVENGGRRTLLRAVESDPQVKGWARVAGGNESCAFCTMLISRGPVYLEAETAGLDADDVSAVELWRQIEHAQTPQQRARAEAAMDELMTRWHPNCDCKVVPVFNRSDWPGRDAYRQAERLWKDTTKGLTGRDALNALRRALHGQSGDPADDIAA</sequence>